<organism evidence="1 2">
    <name type="scientific">Oceanidesulfovibrio indonesiensis</name>
    <dbReference type="NCBI Taxonomy" id="54767"/>
    <lineage>
        <taxon>Bacteria</taxon>
        <taxon>Pseudomonadati</taxon>
        <taxon>Thermodesulfobacteriota</taxon>
        <taxon>Desulfovibrionia</taxon>
        <taxon>Desulfovibrionales</taxon>
        <taxon>Desulfovibrionaceae</taxon>
        <taxon>Oceanidesulfovibrio</taxon>
    </lineage>
</organism>
<reference evidence="1 2" key="1">
    <citation type="submission" date="2018-06" db="EMBL/GenBank/DDBJ databases">
        <title>Complete genome of Desulfovibrio indonesiensis P37SLT.</title>
        <authorList>
            <person name="Crispim J.S."/>
            <person name="Vidigal P.M.P."/>
            <person name="Silva L.C.F."/>
            <person name="Laguardia C.N."/>
            <person name="Araujo L.C."/>
            <person name="Dias R.S."/>
            <person name="Sousa M.P."/>
            <person name="Paula S.O."/>
            <person name="Silva C."/>
        </authorList>
    </citation>
    <scope>NUCLEOTIDE SEQUENCE [LARGE SCALE GENOMIC DNA]</scope>
    <source>
        <strain evidence="1 2">P37SLT</strain>
    </source>
</reference>
<sequence>MTHKECLSKLEEYIDSGDLAFDFENAEEDRRYEILDLLEKVMDIAEKADELATKLIFKNSYLGVLAGMKSDDSDEEDEEKDQK</sequence>
<evidence type="ECO:0000313" key="2">
    <source>
        <dbReference type="Proteomes" id="UP000448292"/>
    </source>
</evidence>
<comment type="caution">
    <text evidence="1">The sequence shown here is derived from an EMBL/GenBank/DDBJ whole genome shotgun (WGS) entry which is preliminary data.</text>
</comment>
<name>A0A7M3MJQ0_9BACT</name>
<gene>
    <name evidence="1" type="ORF">DPQ33_01955</name>
</gene>
<proteinExistence type="predicted"/>
<dbReference type="AlphaFoldDB" id="A0A7M3MJQ0"/>
<dbReference type="OrthoDB" id="5460574at2"/>
<evidence type="ECO:0000313" key="1">
    <source>
        <dbReference type="EMBL" id="TVM20015.1"/>
    </source>
</evidence>
<dbReference type="Proteomes" id="UP000448292">
    <property type="component" value="Unassembled WGS sequence"/>
</dbReference>
<keyword evidence="2" id="KW-1185">Reference proteome</keyword>
<protein>
    <submittedName>
        <fullName evidence="1">Uncharacterized protein</fullName>
    </submittedName>
</protein>
<accession>A0A7M3MJQ0</accession>
<dbReference type="RefSeq" id="WP_144301477.1">
    <property type="nucleotide sequence ID" value="NZ_QMIE01000001.1"/>
</dbReference>
<dbReference type="EMBL" id="QMIE01000001">
    <property type="protein sequence ID" value="TVM20015.1"/>
    <property type="molecule type" value="Genomic_DNA"/>
</dbReference>